<keyword evidence="3" id="KW-0472">Membrane</keyword>
<dbReference type="GO" id="GO:0019888">
    <property type="term" value="F:protein phosphatase regulator activity"/>
    <property type="evidence" value="ECO:0007669"/>
    <property type="project" value="TreeGrafter"/>
</dbReference>
<keyword evidence="3" id="KW-1133">Transmembrane helix</keyword>
<proteinExistence type="predicted"/>
<feature type="compositionally biased region" description="Low complexity" evidence="2">
    <location>
        <begin position="1212"/>
        <end position="1231"/>
    </location>
</feature>
<dbReference type="EMBL" id="JANKHO010001665">
    <property type="protein sequence ID" value="KAJ3500117.1"/>
    <property type="molecule type" value="Genomic_DNA"/>
</dbReference>
<dbReference type="InterPro" id="IPR016024">
    <property type="entry name" value="ARM-type_fold"/>
</dbReference>
<reference evidence="4" key="1">
    <citation type="submission" date="2022-07" db="EMBL/GenBank/DDBJ databases">
        <title>Genome Sequence of Agrocybe chaxingu.</title>
        <authorList>
            <person name="Buettner E."/>
        </authorList>
    </citation>
    <scope>NUCLEOTIDE SEQUENCE</scope>
    <source>
        <strain evidence="4">MP-N11</strain>
    </source>
</reference>
<keyword evidence="3" id="KW-0812">Transmembrane</keyword>
<feature type="region of interest" description="Disordered" evidence="2">
    <location>
        <begin position="233"/>
        <end position="326"/>
    </location>
</feature>
<feature type="compositionally biased region" description="Pro residues" evidence="2">
    <location>
        <begin position="240"/>
        <end position="251"/>
    </location>
</feature>
<comment type="caution">
    <text evidence="4">The sequence shown here is derived from an EMBL/GenBank/DDBJ whole genome shotgun (WGS) entry which is preliminary data.</text>
</comment>
<dbReference type="InterPro" id="IPR051023">
    <property type="entry name" value="PP2A_Regulatory_Subunit_A"/>
</dbReference>
<dbReference type="AlphaFoldDB" id="A0A9W8JV14"/>
<name>A0A9W8JV14_9AGAR</name>
<feature type="compositionally biased region" description="Polar residues" evidence="2">
    <location>
        <begin position="1256"/>
        <end position="1266"/>
    </location>
</feature>
<feature type="compositionally biased region" description="Basic residues" evidence="2">
    <location>
        <begin position="1232"/>
        <end position="1241"/>
    </location>
</feature>
<dbReference type="GO" id="GO:0005737">
    <property type="term" value="C:cytoplasm"/>
    <property type="evidence" value="ECO:0007669"/>
    <property type="project" value="TreeGrafter"/>
</dbReference>
<feature type="transmembrane region" description="Helical" evidence="3">
    <location>
        <begin position="963"/>
        <end position="985"/>
    </location>
</feature>
<keyword evidence="1" id="KW-0677">Repeat</keyword>
<feature type="region of interest" description="Disordered" evidence="2">
    <location>
        <begin position="507"/>
        <end position="528"/>
    </location>
</feature>
<dbReference type="InterPro" id="IPR011989">
    <property type="entry name" value="ARM-like"/>
</dbReference>
<dbReference type="PANTHER" id="PTHR10648:SF1">
    <property type="entry name" value="SERINE_THREONINE-PROTEIN PHOSPHATASE 4 REGULATORY SUBUNIT 1"/>
    <property type="match status" value="1"/>
</dbReference>
<keyword evidence="5" id="KW-1185">Reference proteome</keyword>
<evidence type="ECO:0000256" key="3">
    <source>
        <dbReference type="SAM" id="Phobius"/>
    </source>
</evidence>
<feature type="transmembrane region" description="Helical" evidence="3">
    <location>
        <begin position="910"/>
        <end position="931"/>
    </location>
</feature>
<feature type="compositionally biased region" description="Pro residues" evidence="2">
    <location>
        <begin position="1172"/>
        <end position="1181"/>
    </location>
</feature>
<sequence>MHLAIASFDLCCATHPDRMLTLEKIYLYSRSKASFHRIFITHSLPEYLQHVTPQEAVEYVLPLLSNLVVDDEEEVKEALASEFVSIIWWFFTHCQIVPDDPHPEEAYASSSTTVTISVQAFTPILGTLLLSSKAKAYAITRAAIVKLLLRMKKLDLRESGAYTSPQRHSSDPNLHPWGILPNNRDDDDEDEDAPLPIGLFGTRERSMFTEEILQHVVIGMAQLDMDMDVDMEIEGNAGLSPPPALSSPPMSPRNREYDNSNPYFPPIPQPLSTNSSSRSSSSGSGNGYSSNTESPATSRSHSASPSRPGALNFGPAATSHLAASGPGVATEIDDRWEELADQEEPSEAAGGRLSSMSLIASIVSSVAPLDRETLVSLISEVQRVVKDPVVWVRRECSFALGALAKVIPDDLITSTLLPIFDDVRWDAVWAVRHSALYALPAILARLSPAQRKTLALETIGALSADQHPVVRRGALEALGEVIHTFKADATGPPEELVHLFMGRKEDRRVRDGQQEKDQNPEPPKDAREAFFTDPQRPLICAFNFPAVVLTLGPDRWAEVRHIYLDLADNQNDRVRATLAASAGVLAKLIGADNARSDVVDFWWTAFRSGSATIRGNALESLQDLLGAVGPQVGQSVLEGLIKEWKGIRNYRERDYIQQKLSDWGLWDTDARVALYELVMLGVEDDTAAVRAAAIANIPLALSHCSSLKEVSEDFSGRLEQLASSDSSRSRITFIDCQQQLILGADAGHSLVSLDDDIICSVANLANDDIEGVRIRVARLAALVYRILLRQSHPISTPLDELIRTLSQDVSHGVRRLGGRDLLLSGAWLPFPVSLCPQPNRRPVPHALFKPHIHEAIMFNLLKFLRYLVFPSTPAKQIDAYLIFVGASGLFLIFPILFFQLYGKDVFLGRVWFELLWVGLFWMMELAGAAAVTSQSSLCNTPAGNLLIQVVQESPCPSAQVLQAFTWICAILLLGYFTLLSILSFVKSKEDPTIWHCSVHRFPWMNGIHSLKSAPTSPTSPTLPRFRSKAPVIAAPRPQRVNNLANAFLAYRSGLSSEYEIEYYQPDAQPVSAQISERPIPPVPAEIVSRPSQIRHTTQQAQETQPPIISTPFYHSVVQTAIDKNQPTTSSVVAPPQPAQLGQIRRLPASPPPLGDWPRLDATQRPYTKRKPLPQPQPSQPHPRPEPQAEEYRPRRQSRARATSPTASGPVDAPTLSAALESLAASQLPSASRRSRPGGPRRHPSDDNRPPNLDLSKISTFRSPGFS</sequence>
<dbReference type="Gene3D" id="1.25.10.10">
    <property type="entry name" value="Leucine-rich Repeat Variant"/>
    <property type="match status" value="1"/>
</dbReference>
<feature type="compositionally biased region" description="Polar residues" evidence="2">
    <location>
        <begin position="295"/>
        <end position="305"/>
    </location>
</feature>
<evidence type="ECO:0000313" key="4">
    <source>
        <dbReference type="EMBL" id="KAJ3500117.1"/>
    </source>
</evidence>
<organism evidence="4 5">
    <name type="scientific">Agrocybe chaxingu</name>
    <dbReference type="NCBI Taxonomy" id="84603"/>
    <lineage>
        <taxon>Eukaryota</taxon>
        <taxon>Fungi</taxon>
        <taxon>Dikarya</taxon>
        <taxon>Basidiomycota</taxon>
        <taxon>Agaricomycotina</taxon>
        <taxon>Agaricomycetes</taxon>
        <taxon>Agaricomycetidae</taxon>
        <taxon>Agaricales</taxon>
        <taxon>Agaricineae</taxon>
        <taxon>Strophariaceae</taxon>
        <taxon>Agrocybe</taxon>
    </lineage>
</organism>
<accession>A0A9W8JV14</accession>
<dbReference type="PANTHER" id="PTHR10648">
    <property type="entry name" value="SERINE/THREONINE-PROTEIN PHOSPHATASE PP2A 65 KDA REGULATORY SUBUNIT"/>
    <property type="match status" value="1"/>
</dbReference>
<feature type="region of interest" description="Disordered" evidence="2">
    <location>
        <begin position="1142"/>
        <end position="1161"/>
    </location>
</feature>
<feature type="region of interest" description="Disordered" evidence="2">
    <location>
        <begin position="160"/>
        <end position="197"/>
    </location>
</feature>
<evidence type="ECO:0000256" key="2">
    <source>
        <dbReference type="SAM" id="MobiDB-lite"/>
    </source>
</evidence>
<feature type="compositionally biased region" description="Basic and acidic residues" evidence="2">
    <location>
        <begin position="1182"/>
        <end position="1193"/>
    </location>
</feature>
<dbReference type="SUPFAM" id="SSF48371">
    <property type="entry name" value="ARM repeat"/>
    <property type="match status" value="1"/>
</dbReference>
<dbReference type="OrthoDB" id="340346at2759"/>
<feature type="transmembrane region" description="Helical" evidence="3">
    <location>
        <begin position="879"/>
        <end position="898"/>
    </location>
</feature>
<evidence type="ECO:0000256" key="1">
    <source>
        <dbReference type="ARBA" id="ARBA00022737"/>
    </source>
</evidence>
<feature type="region of interest" description="Disordered" evidence="2">
    <location>
        <begin position="1166"/>
        <end position="1266"/>
    </location>
</feature>
<evidence type="ECO:0000313" key="5">
    <source>
        <dbReference type="Proteomes" id="UP001148786"/>
    </source>
</evidence>
<feature type="compositionally biased region" description="Low complexity" evidence="2">
    <location>
        <begin position="272"/>
        <end position="294"/>
    </location>
</feature>
<gene>
    <name evidence="4" type="ORF">NLJ89_g9932</name>
</gene>
<protein>
    <submittedName>
        <fullName evidence="4">Uncharacterized protein</fullName>
    </submittedName>
</protein>
<dbReference type="Proteomes" id="UP001148786">
    <property type="component" value="Unassembled WGS sequence"/>
</dbReference>